<feature type="compositionally biased region" description="Basic and acidic residues" evidence="1">
    <location>
        <begin position="102"/>
        <end position="111"/>
    </location>
</feature>
<keyword evidence="2" id="KW-1133">Transmembrane helix</keyword>
<accession>A0A067CKT2</accession>
<dbReference type="VEuPathDB" id="FungiDB:SPRG_04909"/>
<gene>
    <name evidence="3" type="ORF">SPRG_04909</name>
</gene>
<dbReference type="Proteomes" id="UP000030745">
    <property type="component" value="Unassembled WGS sequence"/>
</dbReference>
<dbReference type="EMBL" id="KK583204">
    <property type="protein sequence ID" value="KDO29795.1"/>
    <property type="molecule type" value="Genomic_DNA"/>
</dbReference>
<feature type="transmembrane region" description="Helical" evidence="2">
    <location>
        <begin position="159"/>
        <end position="178"/>
    </location>
</feature>
<proteinExistence type="predicted"/>
<name>A0A067CKT2_SAPPC</name>
<dbReference type="AlphaFoldDB" id="A0A067CKT2"/>
<keyword evidence="2" id="KW-0472">Membrane</keyword>
<dbReference type="KEGG" id="spar:SPRG_04909"/>
<organism evidence="3 4">
    <name type="scientific">Saprolegnia parasitica (strain CBS 223.65)</name>
    <dbReference type="NCBI Taxonomy" id="695850"/>
    <lineage>
        <taxon>Eukaryota</taxon>
        <taxon>Sar</taxon>
        <taxon>Stramenopiles</taxon>
        <taxon>Oomycota</taxon>
        <taxon>Saprolegniomycetes</taxon>
        <taxon>Saprolegniales</taxon>
        <taxon>Saprolegniaceae</taxon>
        <taxon>Saprolegnia</taxon>
    </lineage>
</organism>
<feature type="compositionally biased region" description="Basic residues" evidence="1">
    <location>
        <begin position="86"/>
        <end position="98"/>
    </location>
</feature>
<feature type="region of interest" description="Disordered" evidence="1">
    <location>
        <begin position="1"/>
        <end position="48"/>
    </location>
</feature>
<evidence type="ECO:0000256" key="1">
    <source>
        <dbReference type="SAM" id="MobiDB-lite"/>
    </source>
</evidence>
<evidence type="ECO:0000256" key="2">
    <source>
        <dbReference type="SAM" id="Phobius"/>
    </source>
</evidence>
<sequence length="257" mass="27496">MADTVAPTTLRPASISPTSAWSPGTNVTASPSPAPSPSATPTPIMTPAMTTSNAVGELDDATIAFAFADTGAFIEAAVTRTHKLQRRALPNHHNKVPRHTASFRDDTKAETNDDVQASNNRSARAVKAPVVDAINDTYPYNDTANDRGPNSNASASTPWIIAADVAGCLLVLFLLVQYRRDVLQRRMLTMKDEATSPTYLPADSPFCYDDYKPSELEQAEPRFQSSELIFAINTGGTATAARPMAPATGPVGFRAMR</sequence>
<feature type="compositionally biased region" description="Polar residues" evidence="1">
    <location>
        <begin position="15"/>
        <end position="27"/>
    </location>
</feature>
<evidence type="ECO:0000313" key="4">
    <source>
        <dbReference type="Proteomes" id="UP000030745"/>
    </source>
</evidence>
<keyword evidence="2" id="KW-0812">Transmembrane</keyword>
<protein>
    <submittedName>
        <fullName evidence="3">Uncharacterized protein</fullName>
    </submittedName>
</protein>
<feature type="region of interest" description="Disordered" evidence="1">
    <location>
        <begin position="86"/>
        <end position="128"/>
    </location>
</feature>
<evidence type="ECO:0000313" key="3">
    <source>
        <dbReference type="EMBL" id="KDO29795.1"/>
    </source>
</evidence>
<dbReference type="RefSeq" id="XP_012199438.1">
    <property type="nucleotide sequence ID" value="XM_012344048.1"/>
</dbReference>
<reference evidence="3 4" key="1">
    <citation type="journal article" date="2013" name="PLoS Genet.">
        <title>Distinctive expansion of potential virulence genes in the genome of the oomycete fish pathogen Saprolegnia parasitica.</title>
        <authorList>
            <person name="Jiang R.H."/>
            <person name="de Bruijn I."/>
            <person name="Haas B.J."/>
            <person name="Belmonte R."/>
            <person name="Lobach L."/>
            <person name="Christie J."/>
            <person name="van den Ackerveken G."/>
            <person name="Bottin A."/>
            <person name="Bulone V."/>
            <person name="Diaz-Moreno S.M."/>
            <person name="Dumas B."/>
            <person name="Fan L."/>
            <person name="Gaulin E."/>
            <person name="Govers F."/>
            <person name="Grenville-Briggs L.J."/>
            <person name="Horner N.R."/>
            <person name="Levin J.Z."/>
            <person name="Mammella M."/>
            <person name="Meijer H.J."/>
            <person name="Morris P."/>
            <person name="Nusbaum C."/>
            <person name="Oome S."/>
            <person name="Phillips A.J."/>
            <person name="van Rooyen D."/>
            <person name="Rzeszutek E."/>
            <person name="Saraiva M."/>
            <person name="Secombes C.J."/>
            <person name="Seidl M.F."/>
            <person name="Snel B."/>
            <person name="Stassen J.H."/>
            <person name="Sykes S."/>
            <person name="Tripathy S."/>
            <person name="van den Berg H."/>
            <person name="Vega-Arreguin J.C."/>
            <person name="Wawra S."/>
            <person name="Young S.K."/>
            <person name="Zeng Q."/>
            <person name="Dieguez-Uribeondo J."/>
            <person name="Russ C."/>
            <person name="Tyler B.M."/>
            <person name="van West P."/>
        </authorList>
    </citation>
    <scope>NUCLEOTIDE SEQUENCE [LARGE SCALE GENOMIC DNA]</scope>
    <source>
        <strain evidence="3 4">CBS 223.65</strain>
    </source>
</reference>
<keyword evidence="4" id="KW-1185">Reference proteome</keyword>
<dbReference type="GeneID" id="24127325"/>